<evidence type="ECO:0000313" key="2">
    <source>
        <dbReference type="Proteomes" id="UP000632154"/>
    </source>
</evidence>
<dbReference type="RefSeq" id="WP_189642205.1">
    <property type="nucleotide sequence ID" value="NZ_BNAL01000005.1"/>
</dbReference>
<sequence length="110" mass="12102">MSNALELGWDTVKHVMGGQFIPALWYVRPGHTVLDIGGTRCLENRHLYRLCAAHSVQYSRAELVALAEAALIDHDQDSVLHVVATEAEVPALQAQGYVVSAQEVYYDALP</sequence>
<keyword evidence="2" id="KW-1185">Reference proteome</keyword>
<name>A0ABQ3K2B5_9DEIO</name>
<reference evidence="2" key="1">
    <citation type="journal article" date="2019" name="Int. J. Syst. Evol. Microbiol.">
        <title>The Global Catalogue of Microorganisms (GCM) 10K type strain sequencing project: providing services to taxonomists for standard genome sequencing and annotation.</title>
        <authorList>
            <consortium name="The Broad Institute Genomics Platform"/>
            <consortium name="The Broad Institute Genome Sequencing Center for Infectious Disease"/>
            <person name="Wu L."/>
            <person name="Ma J."/>
        </authorList>
    </citation>
    <scope>NUCLEOTIDE SEQUENCE [LARGE SCALE GENOMIC DNA]</scope>
    <source>
        <strain evidence="2">CGMCC 1.18439</strain>
    </source>
</reference>
<protein>
    <submittedName>
        <fullName evidence="1">Uncharacterized protein</fullName>
    </submittedName>
</protein>
<proteinExistence type="predicted"/>
<organism evidence="1 2">
    <name type="scientific">Deinococcus piscis</name>
    <dbReference type="NCBI Taxonomy" id="394230"/>
    <lineage>
        <taxon>Bacteria</taxon>
        <taxon>Thermotogati</taxon>
        <taxon>Deinococcota</taxon>
        <taxon>Deinococci</taxon>
        <taxon>Deinococcales</taxon>
        <taxon>Deinococcaceae</taxon>
        <taxon>Deinococcus</taxon>
    </lineage>
</organism>
<comment type="caution">
    <text evidence="1">The sequence shown here is derived from an EMBL/GenBank/DDBJ whole genome shotgun (WGS) entry which is preliminary data.</text>
</comment>
<dbReference type="EMBL" id="BNAL01000005">
    <property type="protein sequence ID" value="GHF97035.1"/>
    <property type="molecule type" value="Genomic_DNA"/>
</dbReference>
<dbReference type="Proteomes" id="UP000632154">
    <property type="component" value="Unassembled WGS sequence"/>
</dbReference>
<evidence type="ECO:0000313" key="1">
    <source>
        <dbReference type="EMBL" id="GHF97035.1"/>
    </source>
</evidence>
<accession>A0ABQ3K2B5</accession>
<gene>
    <name evidence="1" type="ORF">GCM10017783_06020</name>
</gene>